<proteinExistence type="predicted"/>
<dbReference type="RefSeq" id="WP_275935484.1">
    <property type="nucleotide sequence ID" value="NZ_CP011125.1"/>
</dbReference>
<accession>A0A0F6YID2</accession>
<name>A0A0F6YID2_9BACT</name>
<keyword evidence="3" id="KW-1185">Reference proteome</keyword>
<feature type="region of interest" description="Disordered" evidence="1">
    <location>
        <begin position="1"/>
        <end position="44"/>
    </location>
</feature>
<dbReference type="Proteomes" id="UP000034883">
    <property type="component" value="Chromosome"/>
</dbReference>
<evidence type="ECO:0000313" key="2">
    <source>
        <dbReference type="EMBL" id="AKF06891.1"/>
    </source>
</evidence>
<dbReference type="AlphaFoldDB" id="A0A0F6YID2"/>
<protein>
    <submittedName>
        <fullName evidence="2">Uncharacterized protein</fullName>
    </submittedName>
</protein>
<dbReference type="EMBL" id="CP011125">
    <property type="protein sequence ID" value="AKF06891.1"/>
    <property type="molecule type" value="Genomic_DNA"/>
</dbReference>
<feature type="compositionally biased region" description="Basic residues" evidence="1">
    <location>
        <begin position="9"/>
        <end position="22"/>
    </location>
</feature>
<reference evidence="2 3" key="1">
    <citation type="submission" date="2015-03" db="EMBL/GenBank/DDBJ databases">
        <title>Genome assembly of Sandaracinus amylolyticus DSM 53668.</title>
        <authorList>
            <person name="Sharma G."/>
            <person name="Subramanian S."/>
        </authorList>
    </citation>
    <scope>NUCLEOTIDE SEQUENCE [LARGE SCALE GENOMIC DNA]</scope>
    <source>
        <strain evidence="2 3">DSM 53668</strain>
    </source>
</reference>
<dbReference type="KEGG" id="samy:DB32_004040"/>
<evidence type="ECO:0000313" key="3">
    <source>
        <dbReference type="Proteomes" id="UP000034883"/>
    </source>
</evidence>
<sequence>MVSNTKQTERRRRAKRATVGRAQKRERTKAGTPKFPIHPEEKKG</sequence>
<gene>
    <name evidence="2" type="ORF">DB32_004040</name>
</gene>
<organism evidence="2 3">
    <name type="scientific">Sandaracinus amylolyticus</name>
    <dbReference type="NCBI Taxonomy" id="927083"/>
    <lineage>
        <taxon>Bacteria</taxon>
        <taxon>Pseudomonadati</taxon>
        <taxon>Myxococcota</taxon>
        <taxon>Polyangia</taxon>
        <taxon>Polyangiales</taxon>
        <taxon>Sandaracinaceae</taxon>
        <taxon>Sandaracinus</taxon>
    </lineage>
</organism>
<dbReference type="STRING" id="927083.DB32_004040"/>
<evidence type="ECO:0000256" key="1">
    <source>
        <dbReference type="SAM" id="MobiDB-lite"/>
    </source>
</evidence>